<dbReference type="GO" id="GO:0008285">
    <property type="term" value="P:negative regulation of cell population proliferation"/>
    <property type="evidence" value="ECO:0007669"/>
    <property type="project" value="TreeGrafter"/>
</dbReference>
<dbReference type="OrthoDB" id="6022054at2759"/>
<dbReference type="STRING" id="53326.A0A016WSF2"/>
<keyword evidence="3" id="KW-1185">Reference proteome</keyword>
<feature type="region of interest" description="Disordered" evidence="1">
    <location>
        <begin position="644"/>
        <end position="679"/>
    </location>
</feature>
<dbReference type="GO" id="GO:0033596">
    <property type="term" value="C:TSC1-TSC2 complex"/>
    <property type="evidence" value="ECO:0007669"/>
    <property type="project" value="TreeGrafter"/>
</dbReference>
<reference evidence="3" key="1">
    <citation type="journal article" date="2015" name="Nat. Genet.">
        <title>The genome and transcriptome of the zoonotic hookworm Ancylostoma ceylanicum identify infection-specific gene families.</title>
        <authorList>
            <person name="Schwarz E.M."/>
            <person name="Hu Y."/>
            <person name="Antoshechkin I."/>
            <person name="Miller M.M."/>
            <person name="Sternberg P.W."/>
            <person name="Aroian R.V."/>
        </authorList>
    </citation>
    <scope>NUCLEOTIDE SEQUENCE</scope>
    <source>
        <strain evidence="3">HY135</strain>
    </source>
</reference>
<dbReference type="AlphaFoldDB" id="A0A016WSF2"/>
<dbReference type="Pfam" id="PF04388">
    <property type="entry name" value="Hamartin"/>
    <property type="match status" value="1"/>
</dbReference>
<evidence type="ECO:0000313" key="3">
    <source>
        <dbReference type="Proteomes" id="UP000024635"/>
    </source>
</evidence>
<gene>
    <name evidence="2" type="primary">Acey_s0519.g2830</name>
    <name evidence="2" type="ORF">Y032_0519g2830</name>
</gene>
<comment type="caution">
    <text evidence="2">The sequence shown here is derived from an EMBL/GenBank/DDBJ whole genome shotgun (WGS) entry which is preliminary data.</text>
</comment>
<dbReference type="InterPro" id="IPR007483">
    <property type="entry name" value="Hamartin"/>
</dbReference>
<proteinExistence type="predicted"/>
<feature type="compositionally biased region" description="Basic and acidic residues" evidence="1">
    <location>
        <begin position="644"/>
        <end position="668"/>
    </location>
</feature>
<dbReference type="PANTHER" id="PTHR15154">
    <property type="entry name" value="HAMARTIN"/>
    <property type="match status" value="1"/>
</dbReference>
<dbReference type="PANTHER" id="PTHR15154:SF2">
    <property type="entry name" value="HAMARTIN"/>
    <property type="match status" value="1"/>
</dbReference>
<dbReference type="GO" id="GO:0032007">
    <property type="term" value="P:negative regulation of TOR signaling"/>
    <property type="evidence" value="ECO:0007669"/>
    <property type="project" value="TreeGrafter"/>
</dbReference>
<sequence>MSNCVTCFCPTRLLWWNFIDLRLQRNRHRRDSKIDCSCLICVLYCPTPHRTISVLDFISGRCYRKWRIIGSRNVANVLKNHSLRKILKSHLTSRLGNGIYQLVHYYGKTRSNRALDLLCKIREPHDKTFLDSLSDTIKEKKVMATLDLLGQIVQTAPSWTPKIALHPVFKAILQHSVATKELDECIGGLLFVTALLPHCSSLPLDVLNAVFHAFTEGCQTYRYRWLMLDNKKSSDIWERADVAHIAFALREFFYAIYGVYPTNFISYLRNYFVDKAGGTKRRDVATYVICPLLAGVRLHPNLVLVGKDKELSKDRKNAGSVESIAALLKADIYLELNSNDEWPLNHLGCNPFDFCVWGYVEESCERASVFRTVRIHNGRDELQTPFRDRFLKHVWMWIVDTLNDSWHQRESHDFLDDCRRVVIGKIPINAINDGFDICSESESPPAAAQEIFPQLFTSNTSSNSSNYAWRDEDSENDLLKALHTPSGNTKVSPQKRISADEDWAPIVITSEEKRRRSVDAGSSRSFRNSIGSFFKRDRGNEMVSHASSDRVLEYVVDSSVAQDNGQAEEAEEAVECFTPVASQYPEQPPARSSIDPRNEGLRIAQAAQAAALAARERHSAVQDTDDAVVRSRSASFLFDSPNVEERDKSVVQDRDKVDAANDREKNDNENAANNENCEGSRTRFSIGSFFTKLNRQRFASECHPFVPASSTRHVCRAVTAMQHTNRSSSCPEFLTENRTPAGLVRAEIAGKDPRENLLERFPYLRLVRPLGAEHYAVIESNLENDHEVRRTAYMEKSREFHHCLREMGLADRLPGRIYDDMVHITSGLPMEKQRDILRARLALVNQHLLYERSCRLLHANRNRRLFGRIKQQKVTEAELEQLKENLHVVNGER</sequence>
<accession>A0A016WSF2</accession>
<organism evidence="2 3">
    <name type="scientific">Ancylostoma ceylanicum</name>
    <dbReference type="NCBI Taxonomy" id="53326"/>
    <lineage>
        <taxon>Eukaryota</taxon>
        <taxon>Metazoa</taxon>
        <taxon>Ecdysozoa</taxon>
        <taxon>Nematoda</taxon>
        <taxon>Chromadorea</taxon>
        <taxon>Rhabditida</taxon>
        <taxon>Rhabditina</taxon>
        <taxon>Rhabditomorpha</taxon>
        <taxon>Strongyloidea</taxon>
        <taxon>Ancylostomatidae</taxon>
        <taxon>Ancylostomatinae</taxon>
        <taxon>Ancylostoma</taxon>
    </lineage>
</organism>
<dbReference type="EMBL" id="JARK01000119">
    <property type="protein sequence ID" value="EYC42759.1"/>
    <property type="molecule type" value="Genomic_DNA"/>
</dbReference>
<evidence type="ECO:0000256" key="1">
    <source>
        <dbReference type="SAM" id="MobiDB-lite"/>
    </source>
</evidence>
<dbReference type="Proteomes" id="UP000024635">
    <property type="component" value="Unassembled WGS sequence"/>
</dbReference>
<dbReference type="GO" id="GO:0051726">
    <property type="term" value="P:regulation of cell cycle"/>
    <property type="evidence" value="ECO:0007669"/>
    <property type="project" value="TreeGrafter"/>
</dbReference>
<evidence type="ECO:0000313" key="2">
    <source>
        <dbReference type="EMBL" id="EYC42759.1"/>
    </source>
</evidence>
<protein>
    <submittedName>
        <fullName evidence="2">Uncharacterized protein</fullName>
    </submittedName>
</protein>
<name>A0A016WSF2_9BILA</name>